<comment type="caution">
    <text evidence="2">The sequence shown here is derived from an EMBL/GenBank/DDBJ whole genome shotgun (WGS) entry which is preliminary data.</text>
</comment>
<gene>
    <name evidence="2" type="ORF">EV200_102299</name>
</gene>
<evidence type="ECO:0000313" key="2">
    <source>
        <dbReference type="EMBL" id="TCO28881.1"/>
    </source>
</evidence>
<accession>A0A4R2HI18</accession>
<protein>
    <submittedName>
        <fullName evidence="2">Uncharacterized protein</fullName>
    </submittedName>
</protein>
<feature type="transmembrane region" description="Helical" evidence="1">
    <location>
        <begin position="28"/>
        <end position="49"/>
    </location>
</feature>
<dbReference type="Proteomes" id="UP000295684">
    <property type="component" value="Unassembled WGS sequence"/>
</dbReference>
<evidence type="ECO:0000313" key="3">
    <source>
        <dbReference type="Proteomes" id="UP000295684"/>
    </source>
</evidence>
<reference evidence="2 3" key="1">
    <citation type="submission" date="2019-03" db="EMBL/GenBank/DDBJ databases">
        <title>Genomic Encyclopedia of Type Strains, Phase IV (KMG-IV): sequencing the most valuable type-strain genomes for metagenomic binning, comparative biology and taxonomic classification.</title>
        <authorList>
            <person name="Goeker M."/>
        </authorList>
    </citation>
    <scope>NUCLEOTIDE SEQUENCE [LARGE SCALE GENOMIC DNA]</scope>
    <source>
        <strain evidence="2 3">DSM 103236</strain>
    </source>
</reference>
<dbReference type="EMBL" id="SLWO01000002">
    <property type="protein sequence ID" value="TCO28881.1"/>
    <property type="molecule type" value="Genomic_DNA"/>
</dbReference>
<organism evidence="2 3">
    <name type="scientific">Pedobacter psychrotolerans</name>
    <dbReference type="NCBI Taxonomy" id="1843235"/>
    <lineage>
        <taxon>Bacteria</taxon>
        <taxon>Pseudomonadati</taxon>
        <taxon>Bacteroidota</taxon>
        <taxon>Sphingobacteriia</taxon>
        <taxon>Sphingobacteriales</taxon>
        <taxon>Sphingobacteriaceae</taxon>
        <taxon>Pedobacter</taxon>
    </lineage>
</organism>
<keyword evidence="1" id="KW-0812">Transmembrane</keyword>
<feature type="transmembrane region" description="Helical" evidence="1">
    <location>
        <begin position="6"/>
        <end position="21"/>
    </location>
</feature>
<sequence length="66" mass="7499">MFLITISVPIYTLAIIAMFYMDTFLKAFLFLVLVLAATFILFLCIYYPLPSALSVVVIMLLFAIKI</sequence>
<dbReference type="RefSeq" id="WP_132529947.1">
    <property type="nucleotide sequence ID" value="NZ_BMJO01000003.1"/>
</dbReference>
<name>A0A4R2HI18_9SPHI</name>
<keyword evidence="1" id="KW-1133">Transmembrane helix</keyword>
<dbReference type="AlphaFoldDB" id="A0A4R2HI18"/>
<keyword evidence="1" id="KW-0472">Membrane</keyword>
<proteinExistence type="predicted"/>
<evidence type="ECO:0000256" key="1">
    <source>
        <dbReference type="SAM" id="Phobius"/>
    </source>
</evidence>